<keyword evidence="4" id="KW-0653">Protein transport</keyword>
<dbReference type="Gene3D" id="3.40.50.300">
    <property type="entry name" value="P-loop containing nucleotide triphosphate hydrolases"/>
    <property type="match status" value="1"/>
</dbReference>
<dbReference type="AlphaFoldDB" id="A0A8S3K0T4"/>
<proteinExistence type="inferred from homology"/>
<dbReference type="PANTHER" id="PTHR23078">
    <property type="entry name" value="VESICULAR-FUSION PROTEIN NSF"/>
    <property type="match status" value="1"/>
</dbReference>
<dbReference type="EMBL" id="CAJOBI010354844">
    <property type="protein sequence ID" value="CAF5223340.1"/>
    <property type="molecule type" value="Genomic_DNA"/>
</dbReference>
<keyword evidence="2 4" id="KW-0547">Nucleotide-binding</keyword>
<dbReference type="GO" id="GO:0005524">
    <property type="term" value="F:ATP binding"/>
    <property type="evidence" value="ECO:0007669"/>
    <property type="project" value="UniProtKB-UniRule"/>
</dbReference>
<dbReference type="InterPro" id="IPR039812">
    <property type="entry name" value="Vesicle-fus_ATPase"/>
</dbReference>
<name>A0A8S3K0T4_9BILA</name>
<evidence type="ECO:0000256" key="3">
    <source>
        <dbReference type="ARBA" id="ARBA00022840"/>
    </source>
</evidence>
<dbReference type="InterPro" id="IPR027417">
    <property type="entry name" value="P-loop_NTPase"/>
</dbReference>
<dbReference type="Gene3D" id="1.10.8.60">
    <property type="match status" value="1"/>
</dbReference>
<dbReference type="EC" id="3.6.4.6" evidence="4"/>
<dbReference type="GO" id="GO:0043001">
    <property type="term" value="P:Golgi to plasma membrane protein transport"/>
    <property type="evidence" value="ECO:0007669"/>
    <property type="project" value="TreeGrafter"/>
</dbReference>
<evidence type="ECO:0000313" key="5">
    <source>
        <dbReference type="EMBL" id="CAF5223340.1"/>
    </source>
</evidence>
<dbReference type="GO" id="GO:0035494">
    <property type="term" value="P:SNARE complex disassembly"/>
    <property type="evidence" value="ECO:0007669"/>
    <property type="project" value="InterPro"/>
</dbReference>
<keyword evidence="4" id="KW-0460">Magnesium</keyword>
<comment type="catalytic activity">
    <reaction evidence="4">
        <text>ATP + H2O = ADP + phosphate + H(+)</text>
        <dbReference type="Rhea" id="RHEA:13065"/>
        <dbReference type="ChEBI" id="CHEBI:15377"/>
        <dbReference type="ChEBI" id="CHEBI:15378"/>
        <dbReference type="ChEBI" id="CHEBI:30616"/>
        <dbReference type="ChEBI" id="CHEBI:43474"/>
        <dbReference type="ChEBI" id="CHEBI:456216"/>
        <dbReference type="EC" id="3.6.4.6"/>
    </reaction>
</comment>
<dbReference type="GO" id="GO:0006891">
    <property type="term" value="P:intra-Golgi vesicle-mediated transport"/>
    <property type="evidence" value="ECO:0007669"/>
    <property type="project" value="TreeGrafter"/>
</dbReference>
<evidence type="ECO:0000313" key="6">
    <source>
        <dbReference type="Proteomes" id="UP000676336"/>
    </source>
</evidence>
<dbReference type="Proteomes" id="UP000676336">
    <property type="component" value="Unassembled WGS sequence"/>
</dbReference>
<comment type="function">
    <text evidence="4">Required for vesicle-mediated transport. Catalyzes the fusion of transport vesicles within the Golgi cisternae. Is also required for transport from the endoplasmic reticulum to the Golgi stack. Seems to function as a fusion protein required for the delivery of cargo proteins to all compartments of the Golgi stack independent of vesicle origin.</text>
</comment>
<dbReference type="GO" id="GO:0005795">
    <property type="term" value="C:Golgi stack"/>
    <property type="evidence" value="ECO:0007669"/>
    <property type="project" value="TreeGrafter"/>
</dbReference>
<protein>
    <recommendedName>
        <fullName evidence="4">Vesicle-fusing ATPase</fullName>
        <ecNumber evidence="4">3.6.4.6</ecNumber>
    </recommendedName>
</protein>
<keyword evidence="3 4" id="KW-0067">ATP-binding</keyword>
<dbReference type="GO" id="GO:0046872">
    <property type="term" value="F:metal ion binding"/>
    <property type="evidence" value="ECO:0007669"/>
    <property type="project" value="UniProtKB-UniRule"/>
</dbReference>
<accession>A0A8S3K0T4</accession>
<evidence type="ECO:0000256" key="2">
    <source>
        <dbReference type="ARBA" id="ARBA00022741"/>
    </source>
</evidence>
<organism evidence="5 6">
    <name type="scientific">Rotaria magnacalcarata</name>
    <dbReference type="NCBI Taxonomy" id="392030"/>
    <lineage>
        <taxon>Eukaryota</taxon>
        <taxon>Metazoa</taxon>
        <taxon>Spiralia</taxon>
        <taxon>Gnathifera</taxon>
        <taxon>Rotifera</taxon>
        <taxon>Eurotatoria</taxon>
        <taxon>Bdelloidea</taxon>
        <taxon>Philodinida</taxon>
        <taxon>Philodinidae</taxon>
        <taxon>Rotaria</taxon>
    </lineage>
</organism>
<keyword evidence="4" id="KW-0931">ER-Golgi transport</keyword>
<keyword evidence="4" id="KW-0479">Metal-binding</keyword>
<gene>
    <name evidence="5" type="ORF">SMN809_LOCUS83275</name>
</gene>
<sequence>IDPVLLRQGRIEKAIKVELPNAAARSAIFDIYTEALIRNAALHQDVDINNIIRRTEGMTAAHVEQIGRLAVHAVMRRDILGRDKFDITEEQTEALEVCNRDFIDTLSKLST</sequence>
<evidence type="ECO:0000256" key="1">
    <source>
        <dbReference type="ARBA" id="ARBA00006914"/>
    </source>
</evidence>
<feature type="non-terminal residue" evidence="5">
    <location>
        <position position="1"/>
    </location>
</feature>
<keyword evidence="4" id="KW-0963">Cytoplasm</keyword>
<evidence type="ECO:0000256" key="4">
    <source>
        <dbReference type="RuleBase" id="RU367045"/>
    </source>
</evidence>
<dbReference type="SUPFAM" id="SSF52540">
    <property type="entry name" value="P-loop containing nucleoside triphosphate hydrolases"/>
    <property type="match status" value="1"/>
</dbReference>
<keyword evidence="4" id="KW-0813">Transport</keyword>
<dbReference type="GO" id="GO:0016887">
    <property type="term" value="F:ATP hydrolysis activity"/>
    <property type="evidence" value="ECO:0007669"/>
    <property type="project" value="InterPro"/>
</dbReference>
<comment type="cofactor">
    <cofactor evidence="4">
        <name>Mg(2+)</name>
        <dbReference type="ChEBI" id="CHEBI:18420"/>
    </cofactor>
    <text evidence="4">Binds 1 Mg(2+) ion per subunit.</text>
</comment>
<reference evidence="5" key="1">
    <citation type="submission" date="2021-02" db="EMBL/GenBank/DDBJ databases">
        <authorList>
            <person name="Nowell W R."/>
        </authorList>
    </citation>
    <scope>NUCLEOTIDE SEQUENCE</scope>
</reference>
<comment type="similarity">
    <text evidence="1 4">Belongs to the AAA ATPase family.</text>
</comment>
<keyword evidence="4" id="KW-0378">Hydrolase</keyword>
<comment type="caution">
    <text evidence="5">The sequence shown here is derived from an EMBL/GenBank/DDBJ whole genome shotgun (WGS) entry which is preliminary data.</text>
</comment>
<dbReference type="PANTHER" id="PTHR23078:SF3">
    <property type="entry name" value="VESICLE-FUSING ATPASE"/>
    <property type="match status" value="1"/>
</dbReference>
<comment type="subcellular location">
    <subcellularLocation>
        <location evidence="4">Cytoplasm</location>
    </subcellularLocation>
</comment>